<dbReference type="OrthoDB" id="360327at2759"/>
<dbReference type="PANTHER" id="PTHR12111">
    <property type="entry name" value="SPLICING FACTOR YJU2"/>
    <property type="match status" value="1"/>
</dbReference>
<keyword evidence="3" id="KW-1185">Reference proteome</keyword>
<evidence type="ECO:0000256" key="1">
    <source>
        <dbReference type="ARBA" id="ARBA00005595"/>
    </source>
</evidence>
<organism evidence="2 3">
    <name type="scientific">Pneumocystis wakefieldiae</name>
    <dbReference type="NCBI Taxonomy" id="38082"/>
    <lineage>
        <taxon>Eukaryota</taxon>
        <taxon>Fungi</taxon>
        <taxon>Dikarya</taxon>
        <taxon>Ascomycota</taxon>
        <taxon>Taphrinomycotina</taxon>
        <taxon>Pneumocystomycetes</taxon>
        <taxon>Pneumocystaceae</taxon>
        <taxon>Pneumocystis</taxon>
    </lineage>
</organism>
<reference evidence="2" key="1">
    <citation type="submission" date="2020-06" db="EMBL/GenBank/DDBJ databases">
        <title>Genomes of multiple members of Pneumocystis genus reveal paths to human pathogen Pneumocystis jirovecii.</title>
        <authorList>
            <person name="Cisse O.H."/>
            <person name="Ma L."/>
            <person name="Dekker J."/>
            <person name="Khil P."/>
            <person name="Jo J."/>
            <person name="Brenchley J."/>
            <person name="Blair R."/>
            <person name="Pahar B."/>
            <person name="Chabe M."/>
            <person name="Van Rompay K.A."/>
            <person name="Keesler R."/>
            <person name="Sukura A."/>
            <person name="Hirsch V."/>
            <person name="Kutty G."/>
            <person name="Liu Y."/>
            <person name="Peng L."/>
            <person name="Chen J."/>
            <person name="Song J."/>
            <person name="Weissenbacher-Lang C."/>
            <person name="Xu J."/>
            <person name="Upham N.S."/>
            <person name="Stajich J.E."/>
            <person name="Cuomo C.A."/>
            <person name="Cushion M.T."/>
            <person name="Kovacs J.A."/>
        </authorList>
    </citation>
    <scope>NUCLEOTIDE SEQUENCE</scope>
    <source>
        <strain evidence="2">2A</strain>
    </source>
</reference>
<dbReference type="GO" id="GO:0071014">
    <property type="term" value="C:post-mRNA release spliceosomal complex"/>
    <property type="evidence" value="ECO:0007669"/>
    <property type="project" value="TreeGrafter"/>
</dbReference>
<comment type="similarity">
    <text evidence="1">Belongs to the CWC16 family.</text>
</comment>
<dbReference type="GO" id="GO:0000398">
    <property type="term" value="P:mRNA splicing, via spliceosome"/>
    <property type="evidence" value="ECO:0007669"/>
    <property type="project" value="InterPro"/>
</dbReference>
<evidence type="ECO:0000313" key="3">
    <source>
        <dbReference type="Proteomes" id="UP000663699"/>
    </source>
</evidence>
<dbReference type="InterPro" id="IPR007590">
    <property type="entry name" value="Saf4/Yju2"/>
</dbReference>
<dbReference type="Proteomes" id="UP000663699">
    <property type="component" value="Chromosome 3"/>
</dbReference>
<sequence>MQGFNKYYPPDYDWREGKGLNKLHGTHALGNRARKLDRGILIVRFELPYSIWCGTCNNHIGQGVRFNAEKKRVGNYYSTPIWSFRMKCHLCSGVFEIQTDPKNMEYVVISGAKQKNENWDPTDAGLVVSKDDVDEDYKDDPFYKIEKSVTDMNKAKESIPLLSQLYKLNEKQWADPYSVSSRLRKIFREEKKMLKKEKESDEEIRNRNSLGIKLVKKDPKDHLQAKLVDFQPQIDDLIEITKKEIYSSPLFIQKASPVSIHHNSDKGNIIRQLKLNTRMKNDHFITQHSIFTQHPPLKFNTSKQKHIINDDSQASQGQNNIKPESKRLLFL</sequence>
<dbReference type="PANTHER" id="PTHR12111:SF2">
    <property type="entry name" value="SPLICING FACTOR YJU2B-RELATED"/>
    <property type="match status" value="1"/>
</dbReference>
<gene>
    <name evidence="2" type="ORF">MERGE_001923</name>
</gene>
<evidence type="ECO:0000313" key="2">
    <source>
        <dbReference type="EMBL" id="QSL64622.1"/>
    </source>
</evidence>
<dbReference type="AlphaFoldDB" id="A0A899FX65"/>
<dbReference type="EMBL" id="CP054534">
    <property type="protein sequence ID" value="QSL64622.1"/>
    <property type="molecule type" value="Genomic_DNA"/>
</dbReference>
<evidence type="ECO:0008006" key="4">
    <source>
        <dbReference type="Google" id="ProtNLM"/>
    </source>
</evidence>
<accession>A0A899FX65</accession>
<protein>
    <recommendedName>
        <fullName evidence="4">DUF572-domain-containing protein</fullName>
    </recommendedName>
</protein>
<dbReference type="GO" id="GO:0005684">
    <property type="term" value="C:U2-type spliceosomal complex"/>
    <property type="evidence" value="ECO:0007669"/>
    <property type="project" value="TreeGrafter"/>
</dbReference>
<dbReference type="Pfam" id="PF04502">
    <property type="entry name" value="Saf4_Yju2"/>
    <property type="match status" value="1"/>
</dbReference>
<proteinExistence type="inferred from homology"/>
<name>A0A899FX65_9ASCO</name>